<organism evidence="10 11">
    <name type="scientific">Thalassobacillus hwangdonensis</name>
    <dbReference type="NCBI Taxonomy" id="546108"/>
    <lineage>
        <taxon>Bacteria</taxon>
        <taxon>Bacillati</taxon>
        <taxon>Bacillota</taxon>
        <taxon>Bacilli</taxon>
        <taxon>Bacillales</taxon>
        <taxon>Bacillaceae</taxon>
        <taxon>Thalassobacillus</taxon>
    </lineage>
</organism>
<evidence type="ECO:0000256" key="8">
    <source>
        <dbReference type="ARBA" id="ARBA00051245"/>
    </source>
</evidence>
<evidence type="ECO:0000256" key="1">
    <source>
        <dbReference type="ARBA" id="ARBA00007316"/>
    </source>
</evidence>
<reference evidence="11" key="1">
    <citation type="journal article" date="2019" name="Int. J. Syst. Evol. Microbiol.">
        <title>The Global Catalogue of Microorganisms (GCM) 10K type strain sequencing project: providing services to taxonomists for standard genome sequencing and annotation.</title>
        <authorList>
            <consortium name="The Broad Institute Genomics Platform"/>
            <consortium name="The Broad Institute Genome Sequencing Center for Infectious Disease"/>
            <person name="Wu L."/>
            <person name="Ma J."/>
        </authorList>
    </citation>
    <scope>NUCLEOTIDE SEQUENCE [LARGE SCALE GENOMIC DNA]</scope>
    <source>
        <strain evidence="11">CCUG 56607</strain>
    </source>
</reference>
<dbReference type="Pfam" id="PF13614">
    <property type="entry name" value="AAA_31"/>
    <property type="match status" value="1"/>
</dbReference>
<dbReference type="PANTHER" id="PTHR32309">
    <property type="entry name" value="TYROSINE-PROTEIN KINASE"/>
    <property type="match status" value="1"/>
</dbReference>
<keyword evidence="11" id="KW-1185">Reference proteome</keyword>
<comment type="catalytic activity">
    <reaction evidence="8">
        <text>L-tyrosyl-[protein] + ATP = O-phospho-L-tyrosyl-[protein] + ADP + H(+)</text>
        <dbReference type="Rhea" id="RHEA:10596"/>
        <dbReference type="Rhea" id="RHEA-COMP:10136"/>
        <dbReference type="Rhea" id="RHEA-COMP:20101"/>
        <dbReference type="ChEBI" id="CHEBI:15378"/>
        <dbReference type="ChEBI" id="CHEBI:30616"/>
        <dbReference type="ChEBI" id="CHEBI:46858"/>
        <dbReference type="ChEBI" id="CHEBI:61978"/>
        <dbReference type="ChEBI" id="CHEBI:456216"/>
        <dbReference type="EC" id="2.7.10.2"/>
    </reaction>
</comment>
<accession>A0ABW3L398</accession>
<protein>
    <recommendedName>
        <fullName evidence="2">non-specific protein-tyrosine kinase</fullName>
        <ecNumber evidence="2">2.7.10.2</ecNumber>
    </recommendedName>
</protein>
<dbReference type="SUPFAM" id="SSF52540">
    <property type="entry name" value="P-loop containing nucleoside triphosphate hydrolases"/>
    <property type="match status" value="1"/>
</dbReference>
<comment type="caution">
    <text evidence="10">The sequence shown here is derived from an EMBL/GenBank/DDBJ whole genome shotgun (WGS) entry which is preliminary data.</text>
</comment>
<dbReference type="EMBL" id="JBHTKL010000005">
    <property type="protein sequence ID" value="MFD1020252.1"/>
    <property type="molecule type" value="Genomic_DNA"/>
</dbReference>
<keyword evidence="5 10" id="KW-0418">Kinase</keyword>
<dbReference type="InterPro" id="IPR005702">
    <property type="entry name" value="Wzc-like_C"/>
</dbReference>
<dbReference type="RefSeq" id="WP_386061511.1">
    <property type="nucleotide sequence ID" value="NZ_JBHTKL010000005.1"/>
</dbReference>
<dbReference type="NCBIfam" id="TIGR01007">
    <property type="entry name" value="eps_fam"/>
    <property type="match status" value="1"/>
</dbReference>
<evidence type="ECO:0000256" key="3">
    <source>
        <dbReference type="ARBA" id="ARBA00022679"/>
    </source>
</evidence>
<gene>
    <name evidence="10" type="ORF">ACFQ2J_13775</name>
</gene>
<comment type="similarity">
    <text evidence="1">Belongs to the CpsD/CapB family.</text>
</comment>
<evidence type="ECO:0000313" key="11">
    <source>
        <dbReference type="Proteomes" id="UP001596990"/>
    </source>
</evidence>
<evidence type="ECO:0000256" key="5">
    <source>
        <dbReference type="ARBA" id="ARBA00022777"/>
    </source>
</evidence>
<sequence>MAIKRKKLANTKARTLITKNNPRSPISEQYRTIRTNLNYASVDRDLKSVMVTSAGPSEGKSLTVSNLSITFAQEGKKVLLIDADLRMPTLHYTFRIDNHIGLSNILSGEFQMEPVIQESDVEGLDLLPSGPLPPNPSELLGSRTMKEFMKVVMTNYDLVMIDTAPVLAVTDAQILSGLCDGVLLVARSRQTQVESVKKAVDIIKHGKGNLLGAVLNDQKDKRSDQYYYYGS</sequence>
<dbReference type="EC" id="2.7.10.2" evidence="2"/>
<keyword evidence="7" id="KW-0829">Tyrosine-protein kinase</keyword>
<name>A0ABW3L398_9BACI</name>
<evidence type="ECO:0000256" key="6">
    <source>
        <dbReference type="ARBA" id="ARBA00022840"/>
    </source>
</evidence>
<evidence type="ECO:0000256" key="4">
    <source>
        <dbReference type="ARBA" id="ARBA00022741"/>
    </source>
</evidence>
<feature type="domain" description="AAA" evidence="9">
    <location>
        <begin position="59"/>
        <end position="204"/>
    </location>
</feature>
<dbReference type="Proteomes" id="UP001596990">
    <property type="component" value="Unassembled WGS sequence"/>
</dbReference>
<dbReference type="CDD" id="cd05387">
    <property type="entry name" value="BY-kinase"/>
    <property type="match status" value="1"/>
</dbReference>
<evidence type="ECO:0000256" key="7">
    <source>
        <dbReference type="ARBA" id="ARBA00023137"/>
    </source>
</evidence>
<proteinExistence type="inferred from homology"/>
<keyword evidence="6" id="KW-0067">ATP-binding</keyword>
<dbReference type="InterPro" id="IPR050445">
    <property type="entry name" value="Bact_polysacc_biosynth/exp"/>
</dbReference>
<evidence type="ECO:0000313" key="10">
    <source>
        <dbReference type="EMBL" id="MFD1020252.1"/>
    </source>
</evidence>
<dbReference type="GO" id="GO:0004715">
    <property type="term" value="F:non-membrane spanning protein tyrosine kinase activity"/>
    <property type="evidence" value="ECO:0007669"/>
    <property type="project" value="UniProtKB-EC"/>
</dbReference>
<keyword evidence="4" id="KW-0547">Nucleotide-binding</keyword>
<dbReference type="PANTHER" id="PTHR32309:SF13">
    <property type="entry name" value="FERRIC ENTEROBACTIN TRANSPORT PROTEIN FEPE"/>
    <property type="match status" value="1"/>
</dbReference>
<dbReference type="Gene3D" id="3.40.50.300">
    <property type="entry name" value="P-loop containing nucleotide triphosphate hydrolases"/>
    <property type="match status" value="1"/>
</dbReference>
<evidence type="ECO:0000259" key="9">
    <source>
        <dbReference type="Pfam" id="PF13614"/>
    </source>
</evidence>
<dbReference type="InterPro" id="IPR027417">
    <property type="entry name" value="P-loop_NTPase"/>
</dbReference>
<keyword evidence="3 10" id="KW-0808">Transferase</keyword>
<dbReference type="InterPro" id="IPR025669">
    <property type="entry name" value="AAA_dom"/>
</dbReference>
<evidence type="ECO:0000256" key="2">
    <source>
        <dbReference type="ARBA" id="ARBA00011903"/>
    </source>
</evidence>